<dbReference type="PANTHER" id="PTHR10694">
    <property type="entry name" value="LYSINE-SPECIFIC DEMETHYLASE"/>
    <property type="match status" value="1"/>
</dbReference>
<dbReference type="GO" id="GO:0051864">
    <property type="term" value="F:histone H3K36 demethylase activity"/>
    <property type="evidence" value="ECO:0007669"/>
    <property type="project" value="TreeGrafter"/>
</dbReference>
<dbReference type="WBParaSite" id="Minc3s00269g09038">
    <property type="protein sequence ID" value="Minc3s00269g09038"/>
    <property type="gene ID" value="Minc3s00269g09038"/>
</dbReference>
<protein>
    <submittedName>
        <fullName evidence="4">Uncharacterized protein</fullName>
    </submittedName>
</protein>
<dbReference type="Pfam" id="PF02375">
    <property type="entry name" value="JmjN"/>
    <property type="match status" value="1"/>
</dbReference>
<organism evidence="3 4">
    <name type="scientific">Meloidogyne incognita</name>
    <name type="common">Southern root-knot nematode worm</name>
    <name type="synonym">Oxyuris incognita</name>
    <dbReference type="NCBI Taxonomy" id="6306"/>
    <lineage>
        <taxon>Eukaryota</taxon>
        <taxon>Metazoa</taxon>
        <taxon>Ecdysozoa</taxon>
        <taxon>Nematoda</taxon>
        <taxon>Chromadorea</taxon>
        <taxon>Rhabditida</taxon>
        <taxon>Tylenchina</taxon>
        <taxon>Tylenchomorpha</taxon>
        <taxon>Tylenchoidea</taxon>
        <taxon>Meloidogynidae</taxon>
        <taxon>Meloidogyninae</taxon>
        <taxon>Meloidogyne</taxon>
        <taxon>Meloidogyne incognita group</taxon>
    </lineage>
</organism>
<dbReference type="AlphaFoldDB" id="A0A914L7Z8"/>
<dbReference type="Pfam" id="PF02373">
    <property type="entry name" value="JmjC"/>
    <property type="match status" value="1"/>
</dbReference>
<dbReference type="PANTHER" id="PTHR10694:SF129">
    <property type="entry name" value="LYSINE-SPECIFIC DEMETHYLASE 4B-RELATED"/>
    <property type="match status" value="1"/>
</dbReference>
<name>A0A914L7Z8_MELIC</name>
<evidence type="ECO:0000259" key="2">
    <source>
        <dbReference type="PROSITE" id="PS51184"/>
    </source>
</evidence>
<keyword evidence="3" id="KW-1185">Reference proteome</keyword>
<sequence length="335" mass="39714">MSNIFHPTEEEFKDFVKYIEHIEKQNVHIASGICKIIPPPYWSPRPSKKSRTYHDVDKYMIEGPIKEQVEMIAKGVFIKNNVEFKTQMSVKQFRKTISSKKFRKPNNINLCNIESVFWDNLINNETLYGSDTPGSFFDKDVKEFNINNLGTILDILMEKKNRANIFEGVNTPYLYFGAFKSIFTWHIEDMDLYSINYLHFGEPKFWYAIPTKFSDSFEKMASTFFPEESKNCNAFLRHKKFIFSPEVLKANNIQYETVIQNPGEFIITFPKAYHMGFNMGYNCAEAINFALERWIDFGKNVVHCYCKEMVDFSMLPFLQRFRPNEYKNWYDFQNI</sequence>
<dbReference type="GO" id="GO:0000785">
    <property type="term" value="C:chromatin"/>
    <property type="evidence" value="ECO:0007669"/>
    <property type="project" value="TreeGrafter"/>
</dbReference>
<dbReference type="PROSITE" id="PS51184">
    <property type="entry name" value="JMJC"/>
    <property type="match status" value="1"/>
</dbReference>
<dbReference type="GO" id="GO:0005634">
    <property type="term" value="C:nucleus"/>
    <property type="evidence" value="ECO:0007669"/>
    <property type="project" value="TreeGrafter"/>
</dbReference>
<feature type="domain" description="JmjN" evidence="1">
    <location>
        <begin position="2"/>
        <end position="45"/>
    </location>
</feature>
<proteinExistence type="predicted"/>
<evidence type="ECO:0000313" key="3">
    <source>
        <dbReference type="Proteomes" id="UP000887563"/>
    </source>
</evidence>
<dbReference type="InterPro" id="IPR003349">
    <property type="entry name" value="JmjN"/>
</dbReference>
<dbReference type="SMART" id="SM00558">
    <property type="entry name" value="JmjC"/>
    <property type="match status" value="1"/>
</dbReference>
<feature type="domain" description="JmjC" evidence="2">
    <location>
        <begin position="138"/>
        <end position="306"/>
    </location>
</feature>
<dbReference type="GO" id="GO:0032454">
    <property type="term" value="F:histone H3K9 demethylase activity"/>
    <property type="evidence" value="ECO:0007669"/>
    <property type="project" value="TreeGrafter"/>
</dbReference>
<accession>A0A914L7Z8</accession>
<dbReference type="GO" id="GO:0010468">
    <property type="term" value="P:regulation of gene expression"/>
    <property type="evidence" value="ECO:0007669"/>
    <property type="project" value="TreeGrafter"/>
</dbReference>
<dbReference type="Gene3D" id="2.60.120.650">
    <property type="entry name" value="Cupin"/>
    <property type="match status" value="1"/>
</dbReference>
<dbReference type="PROSITE" id="PS51183">
    <property type="entry name" value="JMJN"/>
    <property type="match status" value="1"/>
</dbReference>
<reference evidence="4" key="1">
    <citation type="submission" date="2022-11" db="UniProtKB">
        <authorList>
            <consortium name="WormBaseParasite"/>
        </authorList>
    </citation>
    <scope>IDENTIFICATION</scope>
</reference>
<dbReference type="SMART" id="SM00545">
    <property type="entry name" value="JmjN"/>
    <property type="match status" value="1"/>
</dbReference>
<dbReference type="SUPFAM" id="SSF51197">
    <property type="entry name" value="Clavaminate synthase-like"/>
    <property type="match status" value="1"/>
</dbReference>
<evidence type="ECO:0000259" key="1">
    <source>
        <dbReference type="PROSITE" id="PS51183"/>
    </source>
</evidence>
<evidence type="ECO:0000313" key="4">
    <source>
        <dbReference type="WBParaSite" id="Minc3s00269g09038"/>
    </source>
</evidence>
<dbReference type="Proteomes" id="UP000887563">
    <property type="component" value="Unplaced"/>
</dbReference>
<dbReference type="InterPro" id="IPR003347">
    <property type="entry name" value="JmjC_dom"/>
</dbReference>